<dbReference type="Pfam" id="PF00078">
    <property type="entry name" value="RVT_1"/>
    <property type="match status" value="1"/>
</dbReference>
<protein>
    <recommendedName>
        <fullName evidence="5">Reverse transcriptase domain-containing protein</fullName>
    </recommendedName>
</protein>
<comment type="caution">
    <text evidence="3">The sequence shown here is derived from an EMBL/GenBank/DDBJ whole genome shotgun (WGS) entry which is preliminary data.</text>
</comment>
<evidence type="ECO:0000259" key="2">
    <source>
        <dbReference type="Pfam" id="PF13966"/>
    </source>
</evidence>
<evidence type="ECO:0000313" key="4">
    <source>
        <dbReference type="Proteomes" id="UP001454036"/>
    </source>
</evidence>
<dbReference type="InterPro" id="IPR000477">
    <property type="entry name" value="RT_dom"/>
</dbReference>
<dbReference type="PANTHER" id="PTHR33116:SF80">
    <property type="entry name" value="REVERSE TRANSCRIPTASE ZINC-BINDING DOMAIN-CONTAINING PROTEIN"/>
    <property type="match status" value="1"/>
</dbReference>
<dbReference type="InterPro" id="IPR043502">
    <property type="entry name" value="DNA/RNA_pol_sf"/>
</dbReference>
<evidence type="ECO:0000313" key="3">
    <source>
        <dbReference type="EMBL" id="GAA0184438.1"/>
    </source>
</evidence>
<organism evidence="3 4">
    <name type="scientific">Lithospermum erythrorhizon</name>
    <name type="common">Purple gromwell</name>
    <name type="synonym">Lithospermum officinale var. erythrorhizon</name>
    <dbReference type="NCBI Taxonomy" id="34254"/>
    <lineage>
        <taxon>Eukaryota</taxon>
        <taxon>Viridiplantae</taxon>
        <taxon>Streptophyta</taxon>
        <taxon>Embryophyta</taxon>
        <taxon>Tracheophyta</taxon>
        <taxon>Spermatophyta</taxon>
        <taxon>Magnoliopsida</taxon>
        <taxon>eudicotyledons</taxon>
        <taxon>Gunneridae</taxon>
        <taxon>Pentapetalae</taxon>
        <taxon>asterids</taxon>
        <taxon>lamiids</taxon>
        <taxon>Boraginales</taxon>
        <taxon>Boraginaceae</taxon>
        <taxon>Boraginoideae</taxon>
        <taxon>Lithospermeae</taxon>
        <taxon>Lithospermum</taxon>
    </lineage>
</organism>
<dbReference type="SUPFAM" id="SSF56672">
    <property type="entry name" value="DNA/RNA polymerases"/>
    <property type="match status" value="1"/>
</dbReference>
<dbReference type="PANTHER" id="PTHR33116">
    <property type="entry name" value="REVERSE TRANSCRIPTASE ZINC-BINDING DOMAIN-CONTAINING PROTEIN-RELATED-RELATED"/>
    <property type="match status" value="1"/>
</dbReference>
<evidence type="ECO:0008006" key="5">
    <source>
        <dbReference type="Google" id="ProtNLM"/>
    </source>
</evidence>
<feature type="domain" description="Reverse transcriptase zinc-binding" evidence="2">
    <location>
        <begin position="603"/>
        <end position="666"/>
    </location>
</feature>
<dbReference type="InterPro" id="IPR026960">
    <property type="entry name" value="RVT-Znf"/>
</dbReference>
<proteinExistence type="predicted"/>
<feature type="domain" description="Reverse transcriptase" evidence="1">
    <location>
        <begin position="226"/>
        <end position="367"/>
    </location>
</feature>
<keyword evidence="4" id="KW-1185">Reference proteome</keyword>
<dbReference type="AlphaFoldDB" id="A0AAV3RRX8"/>
<accession>A0AAV3RRX8</accession>
<evidence type="ECO:0000259" key="1">
    <source>
        <dbReference type="Pfam" id="PF00078"/>
    </source>
</evidence>
<name>A0AAV3RRX8_LITER</name>
<sequence>MVMGDFNTVAAPTEQLGCKPQRGRNDFVECIDHCKLEDAGYIGILPGQVQNMWIKHDNFMNVVTNNWRLPMGGDAMSILWHKLKRLKGCLKQWNKEEFGNIFSVVAQAEDQVLHCEQVLENSNTPADIEAFNNARANHLRCLALEEEYWSQLSVVDFYKELFQGESQDTEVDILEDCIPKLVTDSDNVTFLSTPSWEEVKNVVFSLDKKSVQGNRLPQDITSTVPFDKVSWSFLKSVLTKFGFSPAWITMIMQCIDNSWFSIMLNGELHSYFPSTKGVRQGDPLSPALFILAEEYLLRGLQKLTEENPEIKYQTGCSVTVPCLALADDCIFFCNGSLSSVKKLMGWLHHCQQVSGQVINTEKSTYITSNKLSATRANMVVRATGFRREKMPFIYLWILILCSPLCQYMQSMKLPSTVINKMEKIFNDFLWNGKPWATWNKAYAPVAEGGLNMRGLEDLNHAFLCMAWYRFRTGASLWSRFMQAKYCRLHHPLMIVPHSSHSRILKCLLRARDQVEYNVLWLLGEGKCAFWLDTWREAWPPPPLSIVLVQERLKVCDLWTNGAWDQDKLRALVFEKQVQSILQTHIHHGSGDTLVWKTTTNGDFSLADAYEEVRVCNDISAVFSSIWHTIIPKKMSFMVWRLHRKQLPVDAILKRKGVQLAAKCVLCT</sequence>
<dbReference type="Proteomes" id="UP001454036">
    <property type="component" value="Unassembled WGS sequence"/>
</dbReference>
<dbReference type="EMBL" id="BAABME010011893">
    <property type="protein sequence ID" value="GAA0184438.1"/>
    <property type="molecule type" value="Genomic_DNA"/>
</dbReference>
<gene>
    <name evidence="3" type="ORF">LIER_31726</name>
</gene>
<dbReference type="Pfam" id="PF13966">
    <property type="entry name" value="zf-RVT"/>
    <property type="match status" value="1"/>
</dbReference>
<reference evidence="3 4" key="1">
    <citation type="submission" date="2024-01" db="EMBL/GenBank/DDBJ databases">
        <title>The complete chloroplast genome sequence of Lithospermum erythrorhizon: insights into the phylogenetic relationship among Boraginaceae species and the maternal lineages of purple gromwells.</title>
        <authorList>
            <person name="Okada T."/>
            <person name="Watanabe K."/>
        </authorList>
    </citation>
    <scope>NUCLEOTIDE SEQUENCE [LARGE SCALE GENOMIC DNA]</scope>
</reference>